<feature type="transmembrane region" description="Helical" evidence="1">
    <location>
        <begin position="700"/>
        <end position="716"/>
    </location>
</feature>
<keyword evidence="1" id="KW-0812">Transmembrane</keyword>
<name>A0A1W2FS25_9PSEU</name>
<evidence type="ECO:0000313" key="2">
    <source>
        <dbReference type="EMBL" id="SMD24720.1"/>
    </source>
</evidence>
<protein>
    <submittedName>
        <fullName evidence="2">Uncharacterized protein</fullName>
    </submittedName>
</protein>
<reference evidence="3" key="1">
    <citation type="submission" date="2017-04" db="EMBL/GenBank/DDBJ databases">
        <authorList>
            <person name="Varghese N."/>
            <person name="Submissions S."/>
        </authorList>
    </citation>
    <scope>NUCLEOTIDE SEQUENCE [LARGE SCALE GENOMIC DNA]</scope>
    <source>
        <strain evidence="3">DSM 44073</strain>
    </source>
</reference>
<feature type="transmembrane region" description="Helical" evidence="1">
    <location>
        <begin position="511"/>
        <end position="531"/>
    </location>
</feature>
<keyword evidence="1" id="KW-0472">Membrane</keyword>
<dbReference type="InterPro" id="IPR027417">
    <property type="entry name" value="P-loop_NTPase"/>
</dbReference>
<proteinExistence type="predicted"/>
<accession>A0A1W2FS25</accession>
<keyword evidence="1" id="KW-1133">Transmembrane helix</keyword>
<dbReference type="OrthoDB" id="3701243at2"/>
<keyword evidence="3" id="KW-1185">Reference proteome</keyword>
<dbReference type="AlphaFoldDB" id="A0A1W2FS25"/>
<feature type="transmembrane region" description="Helical" evidence="1">
    <location>
        <begin position="669"/>
        <end position="688"/>
    </location>
</feature>
<organism evidence="2 3">
    <name type="scientific">Lentzea albidocapillata</name>
    <dbReference type="NCBI Taxonomy" id="40571"/>
    <lineage>
        <taxon>Bacteria</taxon>
        <taxon>Bacillati</taxon>
        <taxon>Actinomycetota</taxon>
        <taxon>Actinomycetes</taxon>
        <taxon>Pseudonocardiales</taxon>
        <taxon>Pseudonocardiaceae</taxon>
        <taxon>Lentzea</taxon>
    </lineage>
</organism>
<feature type="transmembrane region" description="Helical" evidence="1">
    <location>
        <begin position="569"/>
        <end position="596"/>
    </location>
</feature>
<evidence type="ECO:0000256" key="1">
    <source>
        <dbReference type="SAM" id="Phobius"/>
    </source>
</evidence>
<dbReference type="Proteomes" id="UP000192840">
    <property type="component" value="Unassembled WGS sequence"/>
</dbReference>
<evidence type="ECO:0000313" key="3">
    <source>
        <dbReference type="Proteomes" id="UP000192840"/>
    </source>
</evidence>
<dbReference type="EMBL" id="FWYC01000022">
    <property type="protein sequence ID" value="SMD24720.1"/>
    <property type="molecule type" value="Genomic_DNA"/>
</dbReference>
<gene>
    <name evidence="2" type="ORF">SAMN05660733_07815</name>
</gene>
<sequence>MRANHVPLGFAVAYRHAWSGETETSNVRRLSLARLPTASVSVLAGSAGSGKSVSLRHLVLNVCREAVQARRPKQLAVYVSVRRLPAITGSITQDVLFQQIEQSVAEDNTVLGDRLSRYLSGEARGTRWMFAFDLDGELTREQQEQYFEALRNFMRHRERDRAIIAVREAYPDAQPVFTPREPSSRQVRELLGRQGIHDIDDQLIRDRSMRAIFASPAMIMQLGPHVVSAPLRSQAAVLDAFVAARLNRHSAVNQSSESLRHKAESFAYGLAFKTTDLATDDADIAPVLASRLGRIEGRGFSFRVPLLLTHLAAAYLVRTRPVLDLEHATSTAETRRVLVEALRLGDAGFKVLLVTSIHDLVRRTVWEQADSAVLPPLGSFSWPPPVLHALTVLSEADELDDTNDSIDRLIWLGMFGGGRRDREASLSLLPLASPAAVAALHRQAVVLKFDARTTSQIAEHLRWDPTDPDHTALRNRVIVIVNALAAWADDQFLTDRQSSGPDRLLVPMLQALLNIGRITLGGTVVLLFWLAVTTRPATGAASVGGLALLAAILLWSLRKDAQSLTELTASLAFGVICLFGALLGAVSLSLFTQIFVDLFARNFGALPRLVVGLWMSSWPLATAALVVHAPHQHQHGWFPQRRLKELWPYRHELAPYTGRLAARFQHLRSPWRITVLAVLGVIMVALPIDMPIRGEVERYFDYPLFLLVIGGTWWITMRSGRFAKHADAAMLGRQVFGGELTEAGLFQELTEAAGRSHVEVTKLLKVLAAAPQGALLPSVRILESLDKLLEFLARTLPDTAKDAIKPGLWLYAPEACSADLLDWAAAFDRRHTGFLIKLANSDEDRKLLSGAMQSATAQYAISVS</sequence>
<dbReference type="Gene3D" id="3.40.50.300">
    <property type="entry name" value="P-loop containing nucleotide triphosphate hydrolases"/>
    <property type="match status" value="1"/>
</dbReference>
<feature type="transmembrane region" description="Helical" evidence="1">
    <location>
        <begin position="537"/>
        <end position="557"/>
    </location>
</feature>
<dbReference type="RefSeq" id="WP_144065758.1">
    <property type="nucleotide sequence ID" value="NZ_FWYC01000022.1"/>
</dbReference>